<name>A0ABQ3BFV2_9FLAO</name>
<sequence length="249" mass="29298">MPLPSLTQKNCVMLKKLKLENILFLDIETVPEFESFQELSEEKKLLWEDKSKYQRKEDFTAAEFYDRAGIWAEFGKIVCISVGYFTFKNDERTFRTTSFQGNESTLLTEFKKLLNEYFNKPKHLLCAHNGKEFDFPFIARRMLIHGIELPSKLNLFGKKPWEVPHLDTLELWKFGDYKNFTSLKLLTHILGIPSPKEDIDGSQVRDVFYHDNNLNRIISYCERDVVAIAQIILKFRQEKLLTENEIVSV</sequence>
<feature type="domain" description="Predicted 3'-5' exonuclease PolB-like" evidence="1">
    <location>
        <begin position="74"/>
        <end position="236"/>
    </location>
</feature>
<keyword evidence="2" id="KW-0378">Hydrolase</keyword>
<dbReference type="CDD" id="cd05782">
    <property type="entry name" value="DNA_polB_like1_exo"/>
    <property type="match status" value="1"/>
</dbReference>
<protein>
    <submittedName>
        <fullName evidence="2">3'-5' exonuclease</fullName>
    </submittedName>
</protein>
<dbReference type="InterPro" id="IPR036397">
    <property type="entry name" value="RNaseH_sf"/>
</dbReference>
<dbReference type="GO" id="GO:0004527">
    <property type="term" value="F:exonuclease activity"/>
    <property type="evidence" value="ECO:0007669"/>
    <property type="project" value="UniProtKB-KW"/>
</dbReference>
<evidence type="ECO:0000313" key="3">
    <source>
        <dbReference type="Proteomes" id="UP000615593"/>
    </source>
</evidence>
<accession>A0ABQ3BFV2</accession>
<dbReference type="InterPro" id="IPR019288">
    <property type="entry name" value="3'-5'_exonuclease_PolB-like"/>
</dbReference>
<comment type="caution">
    <text evidence="2">The sequence shown here is derived from an EMBL/GenBank/DDBJ whole genome shotgun (WGS) entry which is preliminary data.</text>
</comment>
<dbReference type="Gene3D" id="3.30.420.10">
    <property type="entry name" value="Ribonuclease H-like superfamily/Ribonuclease H"/>
    <property type="match status" value="1"/>
</dbReference>
<proteinExistence type="predicted"/>
<keyword evidence="3" id="KW-1185">Reference proteome</keyword>
<organism evidence="2 3">
    <name type="scientific">Mesonia mobilis</name>
    <dbReference type="NCBI Taxonomy" id="369791"/>
    <lineage>
        <taxon>Bacteria</taxon>
        <taxon>Pseudomonadati</taxon>
        <taxon>Bacteroidota</taxon>
        <taxon>Flavobacteriia</taxon>
        <taxon>Flavobacteriales</taxon>
        <taxon>Flavobacteriaceae</taxon>
        <taxon>Mesonia</taxon>
    </lineage>
</organism>
<dbReference type="EMBL" id="BMWY01000001">
    <property type="protein sequence ID" value="GGZ43485.1"/>
    <property type="molecule type" value="Genomic_DNA"/>
</dbReference>
<dbReference type="InterPro" id="IPR012337">
    <property type="entry name" value="RNaseH-like_sf"/>
</dbReference>
<dbReference type="Proteomes" id="UP000615593">
    <property type="component" value="Unassembled WGS sequence"/>
</dbReference>
<gene>
    <name evidence="2" type="ORF">GCM10008088_00510</name>
</gene>
<reference evidence="3" key="1">
    <citation type="journal article" date="2019" name="Int. J. Syst. Evol. Microbiol.">
        <title>The Global Catalogue of Microorganisms (GCM) 10K type strain sequencing project: providing services to taxonomists for standard genome sequencing and annotation.</title>
        <authorList>
            <consortium name="The Broad Institute Genomics Platform"/>
            <consortium name="The Broad Institute Genome Sequencing Center for Infectious Disease"/>
            <person name="Wu L."/>
            <person name="Ma J."/>
        </authorList>
    </citation>
    <scope>NUCLEOTIDE SEQUENCE [LARGE SCALE GENOMIC DNA]</scope>
    <source>
        <strain evidence="3">KCTC 12708</strain>
    </source>
</reference>
<keyword evidence="2" id="KW-0540">Nuclease</keyword>
<evidence type="ECO:0000259" key="1">
    <source>
        <dbReference type="Pfam" id="PF10108"/>
    </source>
</evidence>
<dbReference type="SUPFAM" id="SSF53098">
    <property type="entry name" value="Ribonuclease H-like"/>
    <property type="match status" value="1"/>
</dbReference>
<keyword evidence="2" id="KW-0269">Exonuclease</keyword>
<dbReference type="Pfam" id="PF10108">
    <property type="entry name" value="DNA_pol_B_exo2"/>
    <property type="match status" value="1"/>
</dbReference>
<evidence type="ECO:0000313" key="2">
    <source>
        <dbReference type="EMBL" id="GGZ43485.1"/>
    </source>
</evidence>